<dbReference type="Proteomes" id="UP000800097">
    <property type="component" value="Unassembled WGS sequence"/>
</dbReference>
<evidence type="ECO:0000256" key="2">
    <source>
        <dbReference type="ARBA" id="ARBA00008467"/>
    </source>
</evidence>
<dbReference type="InterPro" id="IPR014030">
    <property type="entry name" value="Ketoacyl_synth_N"/>
</dbReference>
<evidence type="ECO:0000313" key="19">
    <source>
        <dbReference type="EMBL" id="KAF2277922.1"/>
    </source>
</evidence>
<dbReference type="GO" id="GO:0004315">
    <property type="term" value="F:3-oxoacyl-[acyl-carrier-protein] synthase activity"/>
    <property type="evidence" value="ECO:0007669"/>
    <property type="project" value="UniProtKB-EC"/>
</dbReference>
<keyword evidence="10 17" id="KW-1133">Transmembrane helix</keyword>
<dbReference type="PANTHER" id="PTHR11712:SF336">
    <property type="entry name" value="3-OXOACYL-[ACYL-CARRIER-PROTEIN] SYNTHASE, MITOCHONDRIAL"/>
    <property type="match status" value="1"/>
</dbReference>
<gene>
    <name evidence="19" type="ORF">EI97DRAFT_441210</name>
</gene>
<feature type="region of interest" description="Disordered" evidence="16">
    <location>
        <begin position="859"/>
        <end position="907"/>
    </location>
</feature>
<dbReference type="CDD" id="cd00834">
    <property type="entry name" value="KAS_I_II"/>
    <property type="match status" value="1"/>
</dbReference>
<keyword evidence="12 17" id="KW-0472">Membrane</keyword>
<evidence type="ECO:0000256" key="5">
    <source>
        <dbReference type="ARBA" id="ARBA00022516"/>
    </source>
</evidence>
<evidence type="ECO:0000313" key="20">
    <source>
        <dbReference type="Proteomes" id="UP000800097"/>
    </source>
</evidence>
<dbReference type="EMBL" id="ML986489">
    <property type="protein sequence ID" value="KAF2277922.1"/>
    <property type="molecule type" value="Genomic_DNA"/>
</dbReference>
<dbReference type="GeneID" id="54552859"/>
<proteinExistence type="inferred from homology"/>
<dbReference type="PANTHER" id="PTHR11712">
    <property type="entry name" value="POLYKETIDE SYNTHASE-RELATED"/>
    <property type="match status" value="1"/>
</dbReference>
<dbReference type="SMART" id="SM00825">
    <property type="entry name" value="PKS_KS"/>
    <property type="match status" value="1"/>
</dbReference>
<keyword evidence="8 17" id="KW-0812">Transmembrane</keyword>
<evidence type="ECO:0000256" key="6">
    <source>
        <dbReference type="ARBA" id="ARBA00022596"/>
    </source>
</evidence>
<evidence type="ECO:0000256" key="16">
    <source>
        <dbReference type="SAM" id="MobiDB-lite"/>
    </source>
</evidence>
<dbReference type="SUPFAM" id="SSF53901">
    <property type="entry name" value="Thiolase-like"/>
    <property type="match status" value="2"/>
</dbReference>
<dbReference type="InterPro" id="IPR011541">
    <property type="entry name" value="Ni/Co_transpt_high_affinity"/>
</dbReference>
<dbReference type="Pfam" id="PF03824">
    <property type="entry name" value="NicO"/>
    <property type="match status" value="1"/>
</dbReference>
<dbReference type="InterPro" id="IPR016039">
    <property type="entry name" value="Thiolase-like"/>
</dbReference>
<dbReference type="PROSITE" id="PS52004">
    <property type="entry name" value="KS3_2"/>
    <property type="match status" value="1"/>
</dbReference>
<dbReference type="InterPro" id="IPR000794">
    <property type="entry name" value="Beta-ketoacyl_synthase"/>
</dbReference>
<evidence type="ECO:0000256" key="1">
    <source>
        <dbReference type="ARBA" id="ARBA00004127"/>
    </source>
</evidence>
<name>A0A6A6JN42_WESOR</name>
<feature type="transmembrane region" description="Helical" evidence="17">
    <location>
        <begin position="762"/>
        <end position="786"/>
    </location>
</feature>
<evidence type="ECO:0000259" key="18">
    <source>
        <dbReference type="PROSITE" id="PS52004"/>
    </source>
</evidence>
<keyword evidence="11" id="KW-0443">Lipid metabolism</keyword>
<evidence type="ECO:0000256" key="12">
    <source>
        <dbReference type="ARBA" id="ARBA00023136"/>
    </source>
</evidence>
<feature type="transmembrane region" description="Helical" evidence="17">
    <location>
        <begin position="606"/>
        <end position="629"/>
    </location>
</feature>
<dbReference type="GO" id="GO:0005739">
    <property type="term" value="C:mitochondrion"/>
    <property type="evidence" value="ECO:0007669"/>
    <property type="project" value="TreeGrafter"/>
</dbReference>
<feature type="transmembrane region" description="Helical" evidence="17">
    <location>
        <begin position="566"/>
        <end position="594"/>
    </location>
</feature>
<evidence type="ECO:0000256" key="7">
    <source>
        <dbReference type="ARBA" id="ARBA00022679"/>
    </source>
</evidence>
<keyword evidence="4" id="KW-0813">Transport</keyword>
<dbReference type="NCBIfam" id="TIGR03150">
    <property type="entry name" value="fabF"/>
    <property type="match status" value="1"/>
</dbReference>
<keyword evidence="6" id="KW-0533">Nickel</keyword>
<dbReference type="GO" id="GO:0005886">
    <property type="term" value="C:plasma membrane"/>
    <property type="evidence" value="ECO:0007669"/>
    <property type="project" value="InterPro"/>
</dbReference>
<evidence type="ECO:0000256" key="14">
    <source>
        <dbReference type="ARBA" id="ARBA00023315"/>
    </source>
</evidence>
<comment type="similarity">
    <text evidence="2 15">Belongs to the thiolase-like superfamily. Beta-ketoacyl-ACP synthases family.</text>
</comment>
<reference evidence="19" key="1">
    <citation type="journal article" date="2020" name="Stud. Mycol.">
        <title>101 Dothideomycetes genomes: a test case for predicting lifestyles and emergence of pathogens.</title>
        <authorList>
            <person name="Haridas S."/>
            <person name="Albert R."/>
            <person name="Binder M."/>
            <person name="Bloem J."/>
            <person name="Labutti K."/>
            <person name="Salamov A."/>
            <person name="Andreopoulos B."/>
            <person name="Baker S."/>
            <person name="Barry K."/>
            <person name="Bills G."/>
            <person name="Bluhm B."/>
            <person name="Cannon C."/>
            <person name="Castanera R."/>
            <person name="Culley D."/>
            <person name="Daum C."/>
            <person name="Ezra D."/>
            <person name="Gonzalez J."/>
            <person name="Henrissat B."/>
            <person name="Kuo A."/>
            <person name="Liang C."/>
            <person name="Lipzen A."/>
            <person name="Lutzoni F."/>
            <person name="Magnuson J."/>
            <person name="Mondo S."/>
            <person name="Nolan M."/>
            <person name="Ohm R."/>
            <person name="Pangilinan J."/>
            <person name="Park H.-J."/>
            <person name="Ramirez L."/>
            <person name="Alfaro M."/>
            <person name="Sun H."/>
            <person name="Tritt A."/>
            <person name="Yoshinaga Y."/>
            <person name="Zwiers L.-H."/>
            <person name="Turgeon B."/>
            <person name="Goodwin S."/>
            <person name="Spatafora J."/>
            <person name="Crous P."/>
            <person name="Grigoriev I."/>
        </authorList>
    </citation>
    <scope>NUCLEOTIDE SEQUENCE</scope>
    <source>
        <strain evidence="19">CBS 379.55</strain>
    </source>
</reference>
<evidence type="ECO:0000256" key="3">
    <source>
        <dbReference type="ARBA" id="ARBA00013191"/>
    </source>
</evidence>
<dbReference type="InterPro" id="IPR014031">
    <property type="entry name" value="Ketoacyl_synth_C"/>
</dbReference>
<feature type="domain" description="Ketosynthase family 3 (KS3)" evidence="18">
    <location>
        <begin position="1"/>
        <end position="411"/>
    </location>
</feature>
<feature type="transmembrane region" description="Helical" evidence="17">
    <location>
        <begin position="497"/>
        <end position="523"/>
    </location>
</feature>
<dbReference type="NCBIfam" id="NF005589">
    <property type="entry name" value="PRK07314.1"/>
    <property type="match status" value="1"/>
</dbReference>
<dbReference type="EC" id="2.3.1.41" evidence="3"/>
<dbReference type="Gene3D" id="3.40.47.10">
    <property type="match status" value="2"/>
</dbReference>
<keyword evidence="7 15" id="KW-0808">Transferase</keyword>
<dbReference type="AlphaFoldDB" id="A0A6A6JN42"/>
<feature type="compositionally biased region" description="Basic and acidic residues" evidence="16">
    <location>
        <begin position="886"/>
        <end position="905"/>
    </location>
</feature>
<dbReference type="InterPro" id="IPR018201">
    <property type="entry name" value="Ketoacyl_synth_AS"/>
</dbReference>
<keyword evidence="5" id="KW-0444">Lipid biosynthesis</keyword>
<dbReference type="InterPro" id="IPR020841">
    <property type="entry name" value="PKS_Beta-ketoAc_synthase_dom"/>
</dbReference>
<keyword evidence="20" id="KW-1185">Reference proteome</keyword>
<sequence>MRKVVVTGLGLVTPLGIGVRRAWQRLLDGECGIVSIAERGERFAALPSRVAGVVPEGARGEGRWNAAEWLRVGDERKMARFAQYAMVASEEALQDAGWSPKAEGELEATGVYMGSGIGSLDDVYDTSVAYENGGYRKVSPLFVPRLLINLAAGHVSMRFGFKGPNHAATTACTTGAHSIGDAARLIQFGDADVMIAGGSESCIHPLAIAGFARARGLATDWNDRPKEASRPFNRDRAGFVIGEGAGVMVLEELEHAKNRGAKIYAHVAGYGLSSDAYHMTAPREDGHGPYLAMKHALRHAGIKPSDVDYVNAHATSTPLGDAAENRAIKRLLLGEEGKSKAADVNISSTKGAVGHLLGAAGSVEAIFTVLGLHHNVLPPTLNLDNPGDPPEDFDCNYVAKVAQEKEIPCKSLQATPPSKLEITRISRDHRNDTPPPAQLACLCRCLDFTYIQRPSPIATFLIVAVHVEDGKPSLIDSLSNKASTYHSRVPYLRKLPFPAIAIIVTLILVNVVVWAVVGVVLHFHTPLLSTALLSYTLGLRHALDADHISAIDLMTRRLIASGQRPVSVGLFFSLGHSTIVIVTSLVVAGTAAAVSSRFDDFERVGGIVGTSVSAAFLTLLGIVNMWILYKLVQQMRRLLLAAEPGSEEQAQQEQGQRQEQEGMHFEGAGVLYHLFHKLFTLIDRPWKMYPLGILFGLGFDTSSEIAILGISSIHAARGTSIWLILVFPVLFTAGMALLDTADGALMMALYTSTQLARDKIAVCYYSIVLTGVTVVVAVAIGVVQFLNLALNVVQPDTDTAGGGGGHGGAFWRGVERLGERWDVVGGAICGAFVLVGGVSVVVYGPWRRRVERGWERKRRRRGEMLGDESEDVEGWRGEAEDGGGDGDGKERDRKINVRPLEREGDTGPVAGRSGIYYYPSNSSIPFPSLALNPIPRFIYELLMLDALSALGTKYAAR</sequence>
<dbReference type="FunFam" id="3.40.47.10:FF:000009">
    <property type="entry name" value="3-oxoacyl-[acyl-carrier-protein] synthase 2"/>
    <property type="match status" value="1"/>
</dbReference>
<evidence type="ECO:0000256" key="15">
    <source>
        <dbReference type="RuleBase" id="RU003694"/>
    </source>
</evidence>
<comment type="subcellular location">
    <subcellularLocation>
        <location evidence="1">Endomembrane system</location>
        <topology evidence="1">Multi-pass membrane protein</topology>
    </subcellularLocation>
</comment>
<dbReference type="Pfam" id="PF00109">
    <property type="entry name" value="ketoacyl-synt"/>
    <property type="match status" value="1"/>
</dbReference>
<protein>
    <recommendedName>
        <fullName evidence="3">beta-ketoacyl-[acyl-carrier-protein] synthase I</fullName>
        <ecNumber evidence="3">2.3.1.41</ecNumber>
    </recommendedName>
</protein>
<feature type="transmembrane region" description="Helical" evidence="17">
    <location>
        <begin position="721"/>
        <end position="741"/>
    </location>
</feature>
<dbReference type="InterPro" id="IPR017568">
    <property type="entry name" value="3-oxoacyl-ACP_synth-2"/>
</dbReference>
<evidence type="ECO:0000256" key="10">
    <source>
        <dbReference type="ARBA" id="ARBA00022989"/>
    </source>
</evidence>
<dbReference type="OrthoDB" id="5197598at2759"/>
<evidence type="ECO:0000256" key="9">
    <source>
        <dbReference type="ARBA" id="ARBA00022832"/>
    </source>
</evidence>
<keyword evidence="9" id="KW-0276">Fatty acid metabolism</keyword>
<dbReference type="Pfam" id="PF02801">
    <property type="entry name" value="Ketoacyl-synt_C"/>
    <property type="match status" value="1"/>
</dbReference>
<dbReference type="RefSeq" id="XP_033655461.1">
    <property type="nucleotide sequence ID" value="XM_033799684.1"/>
</dbReference>
<evidence type="ECO:0000256" key="4">
    <source>
        <dbReference type="ARBA" id="ARBA00022448"/>
    </source>
</evidence>
<evidence type="ECO:0000256" key="13">
    <source>
        <dbReference type="ARBA" id="ARBA00023160"/>
    </source>
</evidence>
<dbReference type="GO" id="GO:0006633">
    <property type="term" value="P:fatty acid biosynthetic process"/>
    <property type="evidence" value="ECO:0007669"/>
    <property type="project" value="UniProtKB-KW"/>
</dbReference>
<accession>A0A6A6JN42</accession>
<feature type="transmembrane region" description="Helical" evidence="17">
    <location>
        <begin position="823"/>
        <end position="846"/>
    </location>
</feature>
<evidence type="ECO:0000256" key="11">
    <source>
        <dbReference type="ARBA" id="ARBA00023098"/>
    </source>
</evidence>
<dbReference type="PROSITE" id="PS00606">
    <property type="entry name" value="KS3_1"/>
    <property type="match status" value="1"/>
</dbReference>
<keyword evidence="14" id="KW-0012">Acyltransferase</keyword>
<dbReference type="GO" id="GO:0015099">
    <property type="term" value="F:nickel cation transmembrane transporter activity"/>
    <property type="evidence" value="ECO:0007669"/>
    <property type="project" value="InterPro"/>
</dbReference>
<keyword evidence="13" id="KW-0275">Fatty acid biosynthesis</keyword>
<feature type="transmembrane region" description="Helical" evidence="17">
    <location>
        <begin position="691"/>
        <end position="715"/>
    </location>
</feature>
<evidence type="ECO:0000256" key="17">
    <source>
        <dbReference type="SAM" id="Phobius"/>
    </source>
</evidence>
<dbReference type="GO" id="GO:0012505">
    <property type="term" value="C:endomembrane system"/>
    <property type="evidence" value="ECO:0007669"/>
    <property type="project" value="UniProtKB-SubCell"/>
</dbReference>
<organism evidence="19 20">
    <name type="scientific">Westerdykella ornata</name>
    <dbReference type="NCBI Taxonomy" id="318751"/>
    <lineage>
        <taxon>Eukaryota</taxon>
        <taxon>Fungi</taxon>
        <taxon>Dikarya</taxon>
        <taxon>Ascomycota</taxon>
        <taxon>Pezizomycotina</taxon>
        <taxon>Dothideomycetes</taxon>
        <taxon>Pleosporomycetidae</taxon>
        <taxon>Pleosporales</taxon>
        <taxon>Sporormiaceae</taxon>
        <taxon>Westerdykella</taxon>
    </lineage>
</organism>
<evidence type="ECO:0000256" key="8">
    <source>
        <dbReference type="ARBA" id="ARBA00022692"/>
    </source>
</evidence>